<dbReference type="Proteomes" id="UP000489600">
    <property type="component" value="Unassembled WGS sequence"/>
</dbReference>
<evidence type="ECO:0000313" key="2">
    <source>
        <dbReference type="Proteomes" id="UP000489600"/>
    </source>
</evidence>
<evidence type="ECO:0000313" key="1">
    <source>
        <dbReference type="EMBL" id="VVB16400.1"/>
    </source>
</evidence>
<dbReference type="AlphaFoldDB" id="A0A565CRR1"/>
<reference evidence="1" key="1">
    <citation type="submission" date="2019-07" db="EMBL/GenBank/DDBJ databases">
        <authorList>
            <person name="Dittberner H."/>
        </authorList>
    </citation>
    <scope>NUCLEOTIDE SEQUENCE [LARGE SCALE GENOMIC DNA]</scope>
</reference>
<name>A0A565CRR1_9BRAS</name>
<proteinExistence type="predicted"/>
<accession>A0A565CRR1</accession>
<protein>
    <submittedName>
        <fullName evidence="1">Uncharacterized protein</fullName>
    </submittedName>
</protein>
<gene>
    <name evidence="1" type="ORF">ANE_LOCUS26844</name>
</gene>
<keyword evidence="2" id="KW-1185">Reference proteome</keyword>
<sequence>MALGSSSFTEDGEYALMSTLLGKRVELFFQALAPPTITVSGVFLPHPQDLYDEFPHHFSFGASNAEVRAKALPHNFSMYVVKGCLFVFAREQLPELVDRTMVNYKDLEVPKFVLDVIEEYNIPKSLRTPTEFFITVVDMVVHSPPENSKIN</sequence>
<comment type="caution">
    <text evidence="1">The sequence shown here is derived from an EMBL/GenBank/DDBJ whole genome shotgun (WGS) entry which is preliminary data.</text>
</comment>
<dbReference type="EMBL" id="CABITT030000008">
    <property type="protein sequence ID" value="VVB16400.1"/>
    <property type="molecule type" value="Genomic_DNA"/>
</dbReference>
<organism evidence="1 2">
    <name type="scientific">Arabis nemorensis</name>
    <dbReference type="NCBI Taxonomy" id="586526"/>
    <lineage>
        <taxon>Eukaryota</taxon>
        <taxon>Viridiplantae</taxon>
        <taxon>Streptophyta</taxon>
        <taxon>Embryophyta</taxon>
        <taxon>Tracheophyta</taxon>
        <taxon>Spermatophyta</taxon>
        <taxon>Magnoliopsida</taxon>
        <taxon>eudicotyledons</taxon>
        <taxon>Gunneridae</taxon>
        <taxon>Pentapetalae</taxon>
        <taxon>rosids</taxon>
        <taxon>malvids</taxon>
        <taxon>Brassicales</taxon>
        <taxon>Brassicaceae</taxon>
        <taxon>Arabideae</taxon>
        <taxon>Arabis</taxon>
    </lineage>
</organism>